<feature type="transmembrane region" description="Helical" evidence="1">
    <location>
        <begin position="21"/>
        <end position="39"/>
    </location>
</feature>
<sequence length="197" mass="20044">MPPANPTTEPSPRAAKRLADVLNPFTVFTALYASVAFSVTTPGAAVLYLAVELVAAGLVVGFVVSLRRRRRVGDFWISSRGQRLVPAVFLLLTFAALLCTLALLDAPEGIFLATLSMGLASAAVAAVTLAWKASAHSAVAGHAAVAALLVLGLPPAVPFLLVLPAVLWARVATGAHTPAQVLAGAAVGAAFAAVFLA</sequence>
<evidence type="ECO:0000256" key="1">
    <source>
        <dbReference type="SAM" id="Phobius"/>
    </source>
</evidence>
<reference evidence="2 3" key="1">
    <citation type="submission" date="2019-10" db="EMBL/GenBank/DDBJ databases">
        <title>Rubrobacter sp nov SCSIO 52915 isolated from a deep-sea sediment in the South China Sea.</title>
        <authorList>
            <person name="Chen R.W."/>
        </authorList>
    </citation>
    <scope>NUCLEOTIDE SEQUENCE [LARGE SCALE GENOMIC DNA]</scope>
    <source>
        <strain evidence="2 3">SCSIO 52915</strain>
    </source>
</reference>
<name>A0A6G8PUS5_9ACTN</name>
<dbReference type="EMBL" id="CP045121">
    <property type="protein sequence ID" value="QIN77896.1"/>
    <property type="molecule type" value="Genomic_DNA"/>
</dbReference>
<gene>
    <name evidence="2" type="ORF">GBA65_04485</name>
</gene>
<accession>A0A6G8PUS5</accession>
<organism evidence="2 3">
    <name type="scientific">Rubrobacter marinus</name>
    <dbReference type="NCBI Taxonomy" id="2653852"/>
    <lineage>
        <taxon>Bacteria</taxon>
        <taxon>Bacillati</taxon>
        <taxon>Actinomycetota</taxon>
        <taxon>Rubrobacteria</taxon>
        <taxon>Rubrobacterales</taxon>
        <taxon>Rubrobacteraceae</taxon>
        <taxon>Rubrobacter</taxon>
    </lineage>
</organism>
<evidence type="ECO:0000313" key="2">
    <source>
        <dbReference type="EMBL" id="QIN77896.1"/>
    </source>
</evidence>
<dbReference type="AlphaFoldDB" id="A0A6G8PUS5"/>
<dbReference type="Proteomes" id="UP000502706">
    <property type="component" value="Chromosome"/>
</dbReference>
<dbReference type="KEGG" id="rmar:GBA65_04485"/>
<protein>
    <recommendedName>
        <fullName evidence="4">Phosphatidic acid phosphatase type 2/haloperoxidase domain-containing protein</fullName>
    </recommendedName>
</protein>
<evidence type="ECO:0000313" key="3">
    <source>
        <dbReference type="Proteomes" id="UP000502706"/>
    </source>
</evidence>
<evidence type="ECO:0008006" key="4">
    <source>
        <dbReference type="Google" id="ProtNLM"/>
    </source>
</evidence>
<feature type="transmembrane region" description="Helical" evidence="1">
    <location>
        <begin position="45"/>
        <end position="64"/>
    </location>
</feature>
<dbReference type="RefSeq" id="WP_166395575.1">
    <property type="nucleotide sequence ID" value="NZ_CP045121.1"/>
</dbReference>
<feature type="transmembrane region" description="Helical" evidence="1">
    <location>
        <begin position="143"/>
        <end position="167"/>
    </location>
</feature>
<feature type="transmembrane region" description="Helical" evidence="1">
    <location>
        <begin position="179"/>
        <end position="196"/>
    </location>
</feature>
<feature type="transmembrane region" description="Helical" evidence="1">
    <location>
        <begin position="84"/>
        <end position="104"/>
    </location>
</feature>
<feature type="transmembrane region" description="Helical" evidence="1">
    <location>
        <begin position="110"/>
        <end position="131"/>
    </location>
</feature>
<keyword evidence="1" id="KW-0472">Membrane</keyword>
<keyword evidence="1" id="KW-1133">Transmembrane helix</keyword>
<proteinExistence type="predicted"/>
<keyword evidence="1" id="KW-0812">Transmembrane</keyword>
<keyword evidence="3" id="KW-1185">Reference proteome</keyword>